<proteinExistence type="predicted"/>
<protein>
    <submittedName>
        <fullName evidence="1">Short-chain alcohol protein</fullName>
    </submittedName>
</protein>
<evidence type="ECO:0000313" key="1">
    <source>
        <dbReference type="EMBL" id="GME41026.1"/>
    </source>
</evidence>
<accession>A0ACB5SH85</accession>
<keyword evidence="2" id="KW-1185">Reference proteome</keyword>
<dbReference type="Proteomes" id="UP001165186">
    <property type="component" value="Unassembled WGS sequence"/>
</dbReference>
<name>A0ACB5SH85_9PEZI</name>
<sequence>MALQSSRGALVVFGSGPGIGRHIASHFASKGFHHVVLLSRNASRLQDDAAEVTATEPRAIVHTVTADVSSATHLKEALAQVDEKLRGHAIDVETVLFNAARVGESEVLKFSAEELEDDFKISVSSLYTVAQWIIPRLVRLAQDGDKASYRPSLLVTGGFLHRDPYPPLFSLSAVKAAQYNLVCTLHKVFKSSGVHCAMILVGGFVSAEAQQCNPKNIAEKAWDLYEQGPDVREIEIVEPDWERRTKWCH</sequence>
<reference evidence="1" key="1">
    <citation type="submission" date="2024-09" db="EMBL/GenBank/DDBJ databases">
        <title>Draft Genome Sequences of Neofusicoccum parvum.</title>
        <authorList>
            <person name="Ashida A."/>
            <person name="Camagna M."/>
            <person name="Tanaka A."/>
            <person name="Takemoto D."/>
        </authorList>
    </citation>
    <scope>NUCLEOTIDE SEQUENCE</scope>
    <source>
        <strain evidence="1">PPO83</strain>
    </source>
</reference>
<gene>
    <name evidence="1" type="primary">g11659</name>
    <name evidence="1" type="ORF">NpPPO83_00011659</name>
</gene>
<comment type="caution">
    <text evidence="1">The sequence shown here is derived from an EMBL/GenBank/DDBJ whole genome shotgun (WGS) entry which is preliminary data.</text>
</comment>
<organism evidence="1 2">
    <name type="scientific">Neofusicoccum parvum</name>
    <dbReference type="NCBI Taxonomy" id="310453"/>
    <lineage>
        <taxon>Eukaryota</taxon>
        <taxon>Fungi</taxon>
        <taxon>Dikarya</taxon>
        <taxon>Ascomycota</taxon>
        <taxon>Pezizomycotina</taxon>
        <taxon>Dothideomycetes</taxon>
        <taxon>Dothideomycetes incertae sedis</taxon>
        <taxon>Botryosphaeriales</taxon>
        <taxon>Botryosphaeriaceae</taxon>
        <taxon>Neofusicoccum</taxon>
    </lineage>
</organism>
<dbReference type="EMBL" id="BSXG01000096">
    <property type="protein sequence ID" value="GME41026.1"/>
    <property type="molecule type" value="Genomic_DNA"/>
</dbReference>
<evidence type="ECO:0000313" key="2">
    <source>
        <dbReference type="Proteomes" id="UP001165186"/>
    </source>
</evidence>